<dbReference type="Proteomes" id="UP001244011">
    <property type="component" value="Unassembled WGS sequence"/>
</dbReference>
<accession>A0AAJ0BRD8</accession>
<gene>
    <name evidence="1" type="ORF">QBC33DRAFT_553388</name>
</gene>
<dbReference type="AlphaFoldDB" id="A0AAJ0BRD8"/>
<sequence>MTTRSLPPRMSKEKHAERRKGLMEYRREVTEGFDLVAMALENPKQLSEQQRLALLGRAPYTYDQMVLVQKVTNNRFGSAASLVSAAYNWYCNLDSPADCKLMLCDVRHLDDPSQLDAEYAAQLRAEAEQTPEERAREAVRTLSEKRARRNARRLLPELEKLTAEELHELAEKRAGSTIWRRVEPALPEWINDIMTRLFHYGFAYYRSKEVSDRFGDKFEAVWKRLERQASSIPPYDGQETIVCRAGVFSIYKSGCLESAINEVEWSEYQATEDDLSSIRRHFQGARDKIDPDSGILTNTFIVLTLECIHRDLFTAEELSDLPTCWVWAYDADWEPPPGAQADDDGYEGRVKVPIACLHAWFYGARVEAEYDMKQLWKKAQSHPEQLYVCCTLPLEEWNHEPYV</sequence>
<dbReference type="RefSeq" id="XP_060277947.1">
    <property type="nucleotide sequence ID" value="XM_060429403.1"/>
</dbReference>
<keyword evidence="2" id="KW-1185">Reference proteome</keyword>
<evidence type="ECO:0000313" key="1">
    <source>
        <dbReference type="EMBL" id="KAK1761734.1"/>
    </source>
</evidence>
<evidence type="ECO:0000313" key="2">
    <source>
        <dbReference type="Proteomes" id="UP001244011"/>
    </source>
</evidence>
<proteinExistence type="predicted"/>
<reference evidence="1" key="1">
    <citation type="submission" date="2023-06" db="EMBL/GenBank/DDBJ databases">
        <title>Genome-scale phylogeny and comparative genomics of the fungal order Sordariales.</title>
        <authorList>
            <consortium name="Lawrence Berkeley National Laboratory"/>
            <person name="Hensen N."/>
            <person name="Bonometti L."/>
            <person name="Westerberg I."/>
            <person name="Brannstrom I.O."/>
            <person name="Guillou S."/>
            <person name="Cros-Aarteil S."/>
            <person name="Calhoun S."/>
            <person name="Haridas S."/>
            <person name="Kuo A."/>
            <person name="Mondo S."/>
            <person name="Pangilinan J."/>
            <person name="Riley R."/>
            <person name="Labutti K."/>
            <person name="Andreopoulos B."/>
            <person name="Lipzen A."/>
            <person name="Chen C."/>
            <person name="Yanf M."/>
            <person name="Daum C."/>
            <person name="Ng V."/>
            <person name="Clum A."/>
            <person name="Steindorff A."/>
            <person name="Ohm R."/>
            <person name="Martin F."/>
            <person name="Silar P."/>
            <person name="Natvig D."/>
            <person name="Lalanne C."/>
            <person name="Gautier V."/>
            <person name="Ament-Velasquez S.L."/>
            <person name="Kruys A."/>
            <person name="Hutchinson M.I."/>
            <person name="Powell A.J."/>
            <person name="Barry K."/>
            <person name="Miller A.N."/>
            <person name="Grigoriev I.V."/>
            <person name="Debuchy R."/>
            <person name="Gladieux P."/>
            <person name="Thoren M.H."/>
            <person name="Johannesson H."/>
        </authorList>
    </citation>
    <scope>NUCLEOTIDE SEQUENCE</scope>
    <source>
        <strain evidence="1">8032-3</strain>
    </source>
</reference>
<dbReference type="EMBL" id="MU839053">
    <property type="protein sequence ID" value="KAK1761734.1"/>
    <property type="molecule type" value="Genomic_DNA"/>
</dbReference>
<dbReference type="GeneID" id="85312590"/>
<protein>
    <submittedName>
        <fullName evidence="1">Uncharacterized protein</fullName>
    </submittedName>
</protein>
<organism evidence="1 2">
    <name type="scientific">Phialemonium atrogriseum</name>
    <dbReference type="NCBI Taxonomy" id="1093897"/>
    <lineage>
        <taxon>Eukaryota</taxon>
        <taxon>Fungi</taxon>
        <taxon>Dikarya</taxon>
        <taxon>Ascomycota</taxon>
        <taxon>Pezizomycotina</taxon>
        <taxon>Sordariomycetes</taxon>
        <taxon>Sordariomycetidae</taxon>
        <taxon>Cephalothecales</taxon>
        <taxon>Cephalothecaceae</taxon>
        <taxon>Phialemonium</taxon>
    </lineage>
</organism>
<comment type="caution">
    <text evidence="1">The sequence shown here is derived from an EMBL/GenBank/DDBJ whole genome shotgun (WGS) entry which is preliminary data.</text>
</comment>
<name>A0AAJ0BRD8_9PEZI</name>